<protein>
    <submittedName>
        <fullName evidence="1">Uncharacterized protein</fullName>
    </submittedName>
</protein>
<evidence type="ECO:0000313" key="1">
    <source>
        <dbReference type="EMBL" id="QRG43434.1"/>
    </source>
</evidence>
<reference evidence="1" key="1">
    <citation type="journal article" date="2021" name="Sci. Rep.">
        <title>Antibiotic resistance plasmid composition and architecture in Escherichia coli isolates from meat.</title>
        <authorList>
            <person name="Darphorn T.S."/>
            <person name="Bel K."/>
            <person name="Koenders-van Sint Anneland B.B."/>
            <person name="Brul S."/>
            <person name="Ter Kuile B.H."/>
        </authorList>
    </citation>
    <scope>NUCLEOTIDE SEQUENCE</scope>
    <source>
        <strain evidence="1">ESBL3156</strain>
    </source>
</reference>
<geneLocation type="plasmid" evidence="1">
    <name>pESBL3156-IncF</name>
</geneLocation>
<keyword evidence="1" id="KW-0614">Plasmid</keyword>
<dbReference type="AlphaFoldDB" id="A0A890DFP4"/>
<dbReference type="EMBL" id="MW390524">
    <property type="protein sequence ID" value="QRG43434.1"/>
    <property type="molecule type" value="Genomic_DNA"/>
</dbReference>
<accession>A0A890DFP4</accession>
<organism evidence="1">
    <name type="scientific">Escherichia coli</name>
    <dbReference type="NCBI Taxonomy" id="562"/>
    <lineage>
        <taxon>Bacteria</taxon>
        <taxon>Pseudomonadati</taxon>
        <taxon>Pseudomonadota</taxon>
        <taxon>Gammaproteobacteria</taxon>
        <taxon>Enterobacterales</taxon>
        <taxon>Enterobacteriaceae</taxon>
        <taxon>Escherichia</taxon>
    </lineage>
</organism>
<name>A0A890DFP4_ECOLX</name>
<sequence length="75" mass="8181">MFIRILLFVIPILSPSRVLPGKKSKKILAGMVMTSLAGNKRICRGGAGRNNTMKVMLIENITLVKAQFPIKATIA</sequence>
<proteinExistence type="predicted"/>